<dbReference type="eggNOG" id="KOG1822">
    <property type="taxonomic scope" value="Eukaryota"/>
</dbReference>
<dbReference type="SUPFAM" id="SSF48371">
    <property type="entry name" value="ARM repeat"/>
    <property type="match status" value="1"/>
</dbReference>
<feature type="compositionally biased region" description="Polar residues" evidence="2">
    <location>
        <begin position="2057"/>
        <end position="2074"/>
    </location>
</feature>
<keyword evidence="4" id="KW-1185">Reference proteome</keyword>
<dbReference type="Proteomes" id="UP000008022">
    <property type="component" value="Unassembled WGS sequence"/>
</dbReference>
<dbReference type="OMA" id="YPQVIQE"/>
<dbReference type="InterPro" id="IPR011989">
    <property type="entry name" value="ARM-like"/>
</dbReference>
<proteinExistence type="inferred from homology"/>
<feature type="region of interest" description="Disordered" evidence="2">
    <location>
        <begin position="1947"/>
        <end position="2022"/>
    </location>
</feature>
<dbReference type="GO" id="GO:0005975">
    <property type="term" value="P:carbohydrate metabolic process"/>
    <property type="evidence" value="ECO:0007669"/>
    <property type="project" value="InterPro"/>
</dbReference>
<dbReference type="Pfam" id="PF20210">
    <property type="entry name" value="Laa1_Sip1_HTR5"/>
    <property type="match status" value="1"/>
</dbReference>
<dbReference type="HOGENOM" id="CLU_001346_0_0_1"/>
<feature type="compositionally biased region" description="Low complexity" evidence="2">
    <location>
        <begin position="2222"/>
        <end position="2233"/>
    </location>
</feature>
<evidence type="ECO:0000313" key="3">
    <source>
        <dbReference type="EnsemblPlants" id="ORUFI06G17230.1"/>
    </source>
</evidence>
<reference evidence="3" key="2">
    <citation type="submission" date="2015-06" db="UniProtKB">
        <authorList>
            <consortium name="EnsemblPlants"/>
        </authorList>
    </citation>
    <scope>IDENTIFICATION</scope>
</reference>
<protein>
    <recommendedName>
        <fullName evidence="5">HEAT repeat-containing protein</fullName>
    </recommendedName>
</protein>
<dbReference type="PANTHER" id="PTHR46975:SF2">
    <property type="entry name" value="PROTEIN SWEETIE"/>
    <property type="match status" value="1"/>
</dbReference>
<evidence type="ECO:0000313" key="4">
    <source>
        <dbReference type="Proteomes" id="UP000008022"/>
    </source>
</evidence>
<organism evidence="3 4">
    <name type="scientific">Oryza rufipogon</name>
    <name type="common">Brownbeard rice</name>
    <name type="synonym">Asian wild rice</name>
    <dbReference type="NCBI Taxonomy" id="4529"/>
    <lineage>
        <taxon>Eukaryota</taxon>
        <taxon>Viridiplantae</taxon>
        <taxon>Streptophyta</taxon>
        <taxon>Embryophyta</taxon>
        <taxon>Tracheophyta</taxon>
        <taxon>Spermatophyta</taxon>
        <taxon>Magnoliopsida</taxon>
        <taxon>Liliopsida</taxon>
        <taxon>Poales</taxon>
        <taxon>Poaceae</taxon>
        <taxon>BOP clade</taxon>
        <taxon>Oryzoideae</taxon>
        <taxon>Oryzeae</taxon>
        <taxon>Oryzinae</taxon>
        <taxon>Oryza</taxon>
    </lineage>
</organism>
<sequence>MAKRGGAAGEPIPLSRFGALVAQLESVVASARQKPPDALLCFDLLSELSSALDEAPKETIQLWQRKCEDALQSLLVLGARRPVRRLASSAMGRIIERGDAISVYSRASTLQGWLVDGKRTDPMAYAGVAQCLGEIYRLFGHKITAGLIETSNIVAKLMKYHEDFVRQDALLLLENALEGSGGGGSGAAYLEAFRIIMRGGVSDKSFIVRVAAARCLKAFANIGGPGLGMAEIDTSMSCCVKGLEDNVSAVRDSFAEALGSLLALAVNPDAQVKKGVKKQSTSGKKFDDGLQKHLILPFVRANGANAKKLRIGLALSWVFFLQMIHMKYGTPDSELQNYAVQVTEILQGNASPDPHALACVLYVLRVGVADQMTEPTQREFLVFLGRKLESSNYTALMRVATLRILSYLLRSLGEVPSEFKDILDNTVVAALSHSSAHVIIIFGDTTKIRRHGGIGYHFSLVRVEAALTLRALAEVDPTCVGGLVSYGITTLHALTETLSFDKGKIMNLELDSLHGQASVLAALVAISPKLLLGYPARLPKSVLEVSKKMLNGFSRNPVAASAEREAGWLLLASLLASMPKEELEDQVFDVLLLWAGPFTGNPESYLRHVQDWASELRVLSVAIEALTAFIRSFVSPIMTNANGGILLNPVLAYLGGALSLISSLSSKKLPNVNSALNLFTTRTLMAYQSLSNPMVYKSEHQQMLQLCSSPFSDPSGWEESSCLKFLLDKRDNSLGPWIPGRDSFEDELRAFDGGVDGFLPCVWDVEMSNFPQDNTVKIRLLNNLDQCLKSGKKQSWFMTVVTNSCVALLSGLKEFLTLRGAQSLSTDILSMVQSTFKGILLESEISTAQRRAACEGLGLLARIGNDAFTARMARSLLGELITPIDLSYTASVTLSLGCIHRAAGGMALSTLVTPTLWSLHALLLTIEAAGLSYVSQVQGTLFLAMEILLLEENGYVDLRQEIGHLINAIVAVIGPELAPEISSSSETATLIESVRFAQQLVLFAPQAVPVHSHVQSLIPTLYSRQPSLRHLAVSTLRHLIERDPAAMINQNIEENLFSMLDEETDSEIAALVRSTIIRLLYTSCPLRPSRWLAVLRNMVLATSIARNTSEGLSSSGHDPVDSNAENDIYYGADEDNMISSSKQEKTNWSANKFSQFPQRNKHLRYRTRVFAAECVSHVPVAVGTEPAHFDLLLARSAVAEGVHLSNDWLILKLQELVSLSYQISTGQFEGMQPIGVKLLCLIMDKFGMAVDPEFPGHILLEQFQAQLVSAVRTAISTASSPLLLEAGLELATKVMTSSVIGGDRVALNRLFLLICRPLNDIEDLFYPSFADWVVLKCYTYQFLRMKENIPDEHQQLAPLLANSSSLLGKYWIGALKDYSSISFGLHSRINHKPFLDGIQSFLVSSKAKEYLDEVWALILQATALDAAPLEFEMDDSEDTLGQTFISGRSMVKLDLTEFKFLWGLSVLVLCHTQPSMSNSAIKINLDRNNEKKIGGLVVCAGLDNPRPCDQMLLVLSSLTSQVFFSMNFLTVDTCQELLQALTYADCSSAPVVCLFSQIIRLCPDNFFEVEEFVFVALEFYSWYLATILQSRCGSSQECLSNSLISELSVATETMACRMKNEHWWKLMMLLVSMSYQSFQQVPSNLCLSNIISFLQNTLPIMKKYLQERAEPGDECANCEVALGALVSLVAYLCTQCSNRISMLDNKISDSYKLLAKILYFCLGEAIALAKLVDEIGYHGENCTSNELMSGSFRHCTQVVQASLCSTTIQVQMLGVHVLKVSAQRELAEGSQTATHSFMVLFVELLADVFSVIQTALKIRWHSLTTLFLQGCSSKDSVSVIDECLKLLFLFHTLAQSKKCPQEATMLLLDALLMVFYSSSATGTQELTEVNNISKKLFSHFIQIPSAAIHIKDIMLSAAPTKRQLLQDMIRASVTQGQTIVPGHISANSEQNAQGGFSQEPGLNATDADEEKNEKQVSDDDWDDDWDNFQSLPAHGTNNGADSATAASPLPEQGSVASPHDEQIPQVNINQEVSDVDVSDGTTEGLSSFDKYLKEPSTSHFSDTAQQVESKSQEFSCKDHEESPKHPKVHCTGSSAHVTKEETDDESQQIHGDQFVSRESKNYDLYLSNEIAGSAGEEENDTSGEIRRATGDALDENISSVDDSNLNNISDGTEDESNKACDKVLVANEKSETVITDSGEKVSASSDEVKSDLYPENVDTKPESSGGEIAESGS</sequence>
<dbReference type="InterPro" id="IPR016024">
    <property type="entry name" value="ARM-type_fold"/>
</dbReference>
<accession>A0A0E0PYE1</accession>
<dbReference type="PANTHER" id="PTHR46975">
    <property type="entry name" value="PROTEIN SWEETIE"/>
    <property type="match status" value="1"/>
</dbReference>
<dbReference type="STRING" id="4529.A0A0E0PYE1"/>
<feature type="compositionally biased region" description="Basic and acidic residues" evidence="2">
    <location>
        <begin position="2206"/>
        <end position="2221"/>
    </location>
</feature>
<evidence type="ECO:0000256" key="1">
    <source>
        <dbReference type="ARBA" id="ARBA00008304"/>
    </source>
</evidence>
<feature type="compositionally biased region" description="Polar residues" evidence="2">
    <location>
        <begin position="2156"/>
        <end position="2170"/>
    </location>
</feature>
<evidence type="ECO:0008006" key="5">
    <source>
        <dbReference type="Google" id="ProtNLM"/>
    </source>
</evidence>
<reference evidence="4" key="1">
    <citation type="submission" date="2013-06" db="EMBL/GenBank/DDBJ databases">
        <authorList>
            <person name="Zhao Q."/>
        </authorList>
    </citation>
    <scope>NUCLEOTIDE SEQUENCE</scope>
    <source>
        <strain evidence="4">cv. W1943</strain>
    </source>
</reference>
<feature type="region of interest" description="Disordered" evidence="2">
    <location>
        <begin position="2131"/>
        <end position="2233"/>
    </location>
</feature>
<dbReference type="Gramene" id="ORUFI06G17230.1">
    <property type="protein sequence ID" value="ORUFI06G17230.1"/>
    <property type="gene ID" value="ORUFI06G17230"/>
</dbReference>
<feature type="compositionally biased region" description="Polar residues" evidence="2">
    <location>
        <begin position="1987"/>
        <end position="2005"/>
    </location>
</feature>
<comment type="similarity">
    <text evidence="1">Belongs to the HEATR5 family.</text>
</comment>
<feature type="region of interest" description="Disordered" evidence="2">
    <location>
        <begin position="2057"/>
        <end position="2110"/>
    </location>
</feature>
<name>A0A0E0PYE1_ORYRU</name>
<evidence type="ECO:0000256" key="2">
    <source>
        <dbReference type="SAM" id="MobiDB-lite"/>
    </source>
</evidence>
<dbReference type="InterPro" id="IPR044218">
    <property type="entry name" value="SWEETIE"/>
</dbReference>
<dbReference type="InterPro" id="IPR046837">
    <property type="entry name" value="Laa1/Sip1/HEATR5-like_HEAT"/>
</dbReference>
<dbReference type="Gene3D" id="1.25.10.10">
    <property type="entry name" value="Leucine-rich Repeat Variant"/>
    <property type="match status" value="1"/>
</dbReference>
<feature type="compositionally biased region" description="Polar residues" evidence="2">
    <location>
        <begin position="1947"/>
        <end position="1956"/>
    </location>
</feature>
<feature type="compositionally biased region" description="Basic and acidic residues" evidence="2">
    <location>
        <begin position="2075"/>
        <end position="2084"/>
    </location>
</feature>
<dbReference type="EnsemblPlants" id="ORUFI06G17230.1">
    <property type="protein sequence ID" value="ORUFI06G17230.1"/>
    <property type="gene ID" value="ORUFI06G17230"/>
</dbReference>